<feature type="transmembrane region" description="Helical" evidence="1">
    <location>
        <begin position="256"/>
        <end position="279"/>
    </location>
</feature>
<dbReference type="RefSeq" id="WP_008750685.1">
    <property type="nucleotide sequence ID" value="NZ_GL622296.1"/>
</dbReference>
<keyword evidence="1" id="KW-1133">Transmembrane helix</keyword>
<feature type="transmembrane region" description="Helical" evidence="1">
    <location>
        <begin position="176"/>
        <end position="199"/>
    </location>
</feature>
<dbReference type="Pfam" id="PF06166">
    <property type="entry name" value="DUF979"/>
    <property type="match status" value="1"/>
</dbReference>
<dbReference type="EMBL" id="AEPW01000037">
    <property type="protein sequence ID" value="EFU77197.1"/>
    <property type="molecule type" value="Genomic_DNA"/>
</dbReference>
<gene>
    <name evidence="2" type="ORF">HMPREF0381_0916</name>
</gene>
<dbReference type="HOGENOM" id="CLU_078249_0_0_9"/>
<keyword evidence="1" id="KW-0472">Membrane</keyword>
<dbReference type="Proteomes" id="UP000003434">
    <property type="component" value="Unassembled WGS sequence"/>
</dbReference>
<dbReference type="InterPro" id="IPR009323">
    <property type="entry name" value="DUF979"/>
</dbReference>
<feature type="transmembrane region" description="Helical" evidence="1">
    <location>
        <begin position="211"/>
        <end position="227"/>
    </location>
</feature>
<name>E6LLT1_9FIRM</name>
<evidence type="ECO:0000256" key="1">
    <source>
        <dbReference type="SAM" id="Phobius"/>
    </source>
</evidence>
<accession>E6LLT1</accession>
<dbReference type="eggNOG" id="COG3817">
    <property type="taxonomic scope" value="Bacteria"/>
</dbReference>
<feature type="transmembrane region" description="Helical" evidence="1">
    <location>
        <begin position="112"/>
        <end position="130"/>
    </location>
</feature>
<evidence type="ECO:0000313" key="3">
    <source>
        <dbReference type="Proteomes" id="UP000003434"/>
    </source>
</evidence>
<sequence length="320" mass="33817">MDSVLKLSEIATWGMSKVVAEIFFIIIGIVFILVGLKALADKQFTNSKTSALFWFIVAFTFIAGPYVPKFITGLCVVLMALLTAVGKVGQSASDVPTAEETRANANRLGNKIFIAPLVLALSAWIIATVWKKLGANNAVGLSAIIALIVVFAVTGSKKEYAIKDGTRLMDNIGPVGLLPQVLAALGALFTAAGVGDVIAKGIEMVIPHNNRLIAVIVYCLAMALFTAIMGNGFAAFSVITVGIGIPFLINQGANPLVVGAMGLTAGYCGTLMTPMAANFNIMPAALLETKNKYGIIKMQLPYAIAMLIAHIILMYICAFR</sequence>
<proteinExistence type="predicted"/>
<keyword evidence="1" id="KW-0812">Transmembrane</keyword>
<evidence type="ECO:0008006" key="4">
    <source>
        <dbReference type="Google" id="ProtNLM"/>
    </source>
</evidence>
<feature type="transmembrane region" description="Helical" evidence="1">
    <location>
        <begin position="299"/>
        <end position="319"/>
    </location>
</feature>
<evidence type="ECO:0000313" key="2">
    <source>
        <dbReference type="EMBL" id="EFU77197.1"/>
    </source>
</evidence>
<reference evidence="2 3" key="1">
    <citation type="submission" date="2010-12" db="EMBL/GenBank/DDBJ databases">
        <authorList>
            <person name="Muzny D."/>
            <person name="Qin X."/>
            <person name="Deng J."/>
            <person name="Jiang H."/>
            <person name="Liu Y."/>
            <person name="Qu J."/>
            <person name="Song X.-Z."/>
            <person name="Zhang L."/>
            <person name="Thornton R."/>
            <person name="Coyle M."/>
            <person name="Francisco L."/>
            <person name="Jackson L."/>
            <person name="Javaid M."/>
            <person name="Korchina V."/>
            <person name="Kovar C."/>
            <person name="Mata R."/>
            <person name="Mathew T."/>
            <person name="Ngo R."/>
            <person name="Nguyen L."/>
            <person name="Nguyen N."/>
            <person name="Okwuonu G."/>
            <person name="Ongeri F."/>
            <person name="Pham C."/>
            <person name="Simmons D."/>
            <person name="Wilczek-Boney K."/>
            <person name="Hale W."/>
            <person name="Jakkamsetti A."/>
            <person name="Pham P."/>
            <person name="Ruth R."/>
            <person name="San Lucas F."/>
            <person name="Warren J."/>
            <person name="Zhang J."/>
            <person name="Zhao Z."/>
            <person name="Zhou C."/>
            <person name="Zhu D."/>
            <person name="Lee S."/>
            <person name="Bess C."/>
            <person name="Blankenburg K."/>
            <person name="Forbes L."/>
            <person name="Fu Q."/>
            <person name="Gubbala S."/>
            <person name="Hirani K."/>
            <person name="Jayaseelan J.C."/>
            <person name="Lara F."/>
            <person name="Munidasa M."/>
            <person name="Palculict T."/>
            <person name="Patil S."/>
            <person name="Pu L.-L."/>
            <person name="Saada N."/>
            <person name="Tang L."/>
            <person name="Weissenberger G."/>
            <person name="Zhu Y."/>
            <person name="Hemphill L."/>
            <person name="Shang Y."/>
            <person name="Youmans B."/>
            <person name="Ayvaz T."/>
            <person name="Ross M."/>
            <person name="Santibanez J."/>
            <person name="Aqrawi P."/>
            <person name="Gross S."/>
            <person name="Joshi V."/>
            <person name="Fowler G."/>
            <person name="Nazareth L."/>
            <person name="Reid J."/>
            <person name="Worley K."/>
            <person name="Petrosino J."/>
            <person name="Highlander S."/>
            <person name="Gibbs R."/>
        </authorList>
    </citation>
    <scope>NUCLEOTIDE SEQUENCE [LARGE SCALE GENOMIC DNA]</scope>
    <source>
        <strain evidence="2 3">DSM 3986</strain>
    </source>
</reference>
<protein>
    <recommendedName>
        <fullName evidence="4">Permease</fullName>
    </recommendedName>
</protein>
<comment type="caution">
    <text evidence="2">The sequence shown here is derived from an EMBL/GenBank/DDBJ whole genome shotgun (WGS) entry which is preliminary data.</text>
</comment>
<dbReference type="AlphaFoldDB" id="E6LLT1"/>
<feature type="transmembrane region" description="Helical" evidence="1">
    <location>
        <begin position="137"/>
        <end position="156"/>
    </location>
</feature>
<feature type="transmembrane region" description="Helical" evidence="1">
    <location>
        <begin position="52"/>
        <end position="85"/>
    </location>
</feature>
<feature type="transmembrane region" description="Helical" evidence="1">
    <location>
        <begin position="20"/>
        <end position="40"/>
    </location>
</feature>
<feature type="transmembrane region" description="Helical" evidence="1">
    <location>
        <begin position="233"/>
        <end position="249"/>
    </location>
</feature>
<organism evidence="2 3">
    <name type="scientific">Lachnoanaerobaculum saburreum DSM 3986</name>
    <dbReference type="NCBI Taxonomy" id="887325"/>
    <lineage>
        <taxon>Bacteria</taxon>
        <taxon>Bacillati</taxon>
        <taxon>Bacillota</taxon>
        <taxon>Clostridia</taxon>
        <taxon>Lachnospirales</taxon>
        <taxon>Lachnospiraceae</taxon>
        <taxon>Lachnoanaerobaculum</taxon>
    </lineage>
</organism>